<dbReference type="Proteomes" id="UP000504634">
    <property type="component" value="Unplaced"/>
</dbReference>
<dbReference type="PANTHER" id="PTHR21721">
    <property type="entry name" value="GH09876P-RELATED"/>
    <property type="match status" value="1"/>
</dbReference>
<dbReference type="PANTHER" id="PTHR21721:SF25">
    <property type="entry name" value="LP18071P"/>
    <property type="match status" value="1"/>
</dbReference>
<evidence type="ECO:0000259" key="2">
    <source>
        <dbReference type="Pfam" id="PF05444"/>
    </source>
</evidence>
<gene>
    <name evidence="4" type="primary">LOC115630658</name>
</gene>
<accession>A0A6J2U454</accession>
<reference evidence="4" key="1">
    <citation type="submission" date="2025-08" db="UniProtKB">
        <authorList>
            <consortium name="RefSeq"/>
        </authorList>
    </citation>
    <scope>IDENTIFICATION</scope>
    <source>
        <strain evidence="4">11010-0011.00</strain>
        <tissue evidence="4">Whole body</tissue>
    </source>
</reference>
<dbReference type="RefSeq" id="XP_030383159.1">
    <property type="nucleotide sequence ID" value="XM_030527299.1"/>
</dbReference>
<dbReference type="GeneID" id="115630658"/>
<dbReference type="OrthoDB" id="7979834at2759"/>
<dbReference type="AlphaFoldDB" id="A0A6J2U454"/>
<evidence type="ECO:0000256" key="1">
    <source>
        <dbReference type="SAM" id="SignalP"/>
    </source>
</evidence>
<feature type="signal peptide" evidence="1">
    <location>
        <begin position="1"/>
        <end position="20"/>
    </location>
</feature>
<dbReference type="InterPro" id="IPR008472">
    <property type="entry name" value="DUF753"/>
</dbReference>
<dbReference type="Pfam" id="PF05444">
    <property type="entry name" value="DUF753"/>
    <property type="match status" value="3"/>
</dbReference>
<protein>
    <submittedName>
        <fullName evidence="4">Uromodulin-like</fullName>
    </submittedName>
</protein>
<proteinExistence type="predicted"/>
<evidence type="ECO:0000313" key="4">
    <source>
        <dbReference type="RefSeq" id="XP_030383159.1"/>
    </source>
</evidence>
<feature type="domain" description="DUF753" evidence="2">
    <location>
        <begin position="245"/>
        <end position="318"/>
    </location>
</feature>
<keyword evidence="1" id="KW-0732">Signal</keyword>
<sequence>MARNWCVLAIALIALGSSQALECYVCDSDNAKCITNVASIDKETCTEDEISCYTKSDITGKVTRGCLAKDDNNCSSPDCFQCSDSGCNTHPICKKCEASDPDCSQTDAKADEYNQVCELGNMCVKQLNDAKRVVRGCGDGKSCESNTEACIACVGPNCNEGIYPESRLQCYQCENCNFLNNNSSMPCLVYDDAEKCYARAESADTMQRGCFSDPAAKCSASTTDPKCLSCNENGCNKLKYERNVDCFQCSDADSCAGSQAENIVPPCSKPVGYAETDVCYTQVKDGITYRGCFNERDSQLGECSEATSCTTCISKACNWEETGKVQDSNFTCIRCRSDNFAGCRDAADKIGGEKCTKECTDNKCFTGTWDGIVVRGCLCDATHQMVHQCTDSSDDTCDVCEGPNCNTKAINNASASKPIALMLSVLAAICAVPRLSLK</sequence>
<feature type="domain" description="DUF753" evidence="2">
    <location>
        <begin position="331"/>
        <end position="406"/>
    </location>
</feature>
<feature type="chain" id="PRO_5027119422" evidence="1">
    <location>
        <begin position="21"/>
        <end position="438"/>
    </location>
</feature>
<keyword evidence="3" id="KW-1185">Reference proteome</keyword>
<feature type="domain" description="DUF753" evidence="2">
    <location>
        <begin position="22"/>
        <end position="88"/>
    </location>
</feature>
<evidence type="ECO:0000313" key="3">
    <source>
        <dbReference type="Proteomes" id="UP000504634"/>
    </source>
</evidence>
<name>A0A6J2U454_DROLE</name>
<organism evidence="3 4">
    <name type="scientific">Drosophila lebanonensis</name>
    <name type="common">Fruit fly</name>
    <name type="synonym">Scaptodrosophila lebanonensis</name>
    <dbReference type="NCBI Taxonomy" id="7225"/>
    <lineage>
        <taxon>Eukaryota</taxon>
        <taxon>Metazoa</taxon>
        <taxon>Ecdysozoa</taxon>
        <taxon>Arthropoda</taxon>
        <taxon>Hexapoda</taxon>
        <taxon>Insecta</taxon>
        <taxon>Pterygota</taxon>
        <taxon>Neoptera</taxon>
        <taxon>Endopterygota</taxon>
        <taxon>Diptera</taxon>
        <taxon>Brachycera</taxon>
        <taxon>Muscomorpha</taxon>
        <taxon>Ephydroidea</taxon>
        <taxon>Drosophilidae</taxon>
        <taxon>Scaptodrosophila</taxon>
    </lineage>
</organism>